<dbReference type="STRING" id="1391654.AKJ09_07004"/>
<keyword evidence="4" id="KW-1185">Reference proteome</keyword>
<proteinExistence type="predicted"/>
<dbReference type="RefSeq" id="WP_146651645.1">
    <property type="nucleotide sequence ID" value="NZ_CP012333.1"/>
</dbReference>
<sequence>MKRRHGLLAAIFLAYATACAHTEDGSVAPSPSTQTIPTPTPSLQDDASVSNSCDGGECTPAIDCNDADLCAVGGFDRLPLLNAIWAAASDDVWIAGGDGVVFHWNGSDIRKVQSGTTQPLRAIWGRGPNDFWIGGGSATLLHYTAETAGAEVPFRQASNNCKVRYEGRGGYLPTCNFISLWSSGDLPIFTVSPQTTTTYRFSTEAQTSWTAFPPTCTPKSRDDEKCLDDSRAVWGSGAGIFGSSASTDVRFDRVDRST</sequence>
<accession>A0A0K1Q3B6</accession>
<evidence type="ECO:0000256" key="2">
    <source>
        <dbReference type="SAM" id="SignalP"/>
    </source>
</evidence>
<dbReference type="OrthoDB" id="8093255at2"/>
<feature type="signal peptide" evidence="2">
    <location>
        <begin position="1"/>
        <end position="20"/>
    </location>
</feature>
<dbReference type="EMBL" id="CP012333">
    <property type="protein sequence ID" value="AKV00341.1"/>
    <property type="molecule type" value="Genomic_DNA"/>
</dbReference>
<feature type="region of interest" description="Disordered" evidence="1">
    <location>
        <begin position="26"/>
        <end position="48"/>
    </location>
</feature>
<name>A0A0K1Q3B6_9BACT</name>
<organism evidence="3 4">
    <name type="scientific">Labilithrix luteola</name>
    <dbReference type="NCBI Taxonomy" id="1391654"/>
    <lineage>
        <taxon>Bacteria</taxon>
        <taxon>Pseudomonadati</taxon>
        <taxon>Myxococcota</taxon>
        <taxon>Polyangia</taxon>
        <taxon>Polyangiales</taxon>
        <taxon>Labilitrichaceae</taxon>
        <taxon>Labilithrix</taxon>
    </lineage>
</organism>
<feature type="chain" id="PRO_5005466504" evidence="2">
    <location>
        <begin position="21"/>
        <end position="258"/>
    </location>
</feature>
<evidence type="ECO:0000313" key="4">
    <source>
        <dbReference type="Proteomes" id="UP000064967"/>
    </source>
</evidence>
<dbReference type="AlphaFoldDB" id="A0A0K1Q3B6"/>
<dbReference type="Proteomes" id="UP000064967">
    <property type="component" value="Chromosome"/>
</dbReference>
<gene>
    <name evidence="3" type="ORF">AKJ09_07004</name>
</gene>
<reference evidence="3 4" key="1">
    <citation type="submission" date="2015-08" db="EMBL/GenBank/DDBJ databases">
        <authorList>
            <person name="Babu N.S."/>
            <person name="Beckwith C.J."/>
            <person name="Beseler K.G."/>
            <person name="Brison A."/>
            <person name="Carone J.V."/>
            <person name="Caskin T.P."/>
            <person name="Diamond M."/>
            <person name="Durham M.E."/>
            <person name="Foxe J.M."/>
            <person name="Go M."/>
            <person name="Henderson B.A."/>
            <person name="Jones I.B."/>
            <person name="McGettigan J.A."/>
            <person name="Micheletti S.J."/>
            <person name="Nasrallah M.E."/>
            <person name="Ortiz D."/>
            <person name="Piller C.R."/>
            <person name="Privatt S.R."/>
            <person name="Schneider S.L."/>
            <person name="Sharp S."/>
            <person name="Smith T.C."/>
            <person name="Stanton J.D."/>
            <person name="Ullery H.E."/>
            <person name="Wilson R.J."/>
            <person name="Serrano M.G."/>
            <person name="Buck G."/>
            <person name="Lee V."/>
            <person name="Wang Y."/>
            <person name="Carvalho R."/>
            <person name="Voegtly L."/>
            <person name="Shi R."/>
            <person name="Duckworth R."/>
            <person name="Johnson A."/>
            <person name="Loviza R."/>
            <person name="Walstead R."/>
            <person name="Shah Z."/>
            <person name="Kiflezghi M."/>
            <person name="Wade K."/>
            <person name="Ball S.L."/>
            <person name="Bradley K.W."/>
            <person name="Asai D.J."/>
            <person name="Bowman C.A."/>
            <person name="Russell D.A."/>
            <person name="Pope W.H."/>
            <person name="Jacobs-Sera D."/>
            <person name="Hendrix R.W."/>
            <person name="Hatfull G.F."/>
        </authorList>
    </citation>
    <scope>NUCLEOTIDE SEQUENCE [LARGE SCALE GENOMIC DNA]</scope>
    <source>
        <strain evidence="3 4">DSM 27648</strain>
    </source>
</reference>
<dbReference type="KEGG" id="llu:AKJ09_07004"/>
<evidence type="ECO:0000256" key="1">
    <source>
        <dbReference type="SAM" id="MobiDB-lite"/>
    </source>
</evidence>
<keyword evidence="2" id="KW-0732">Signal</keyword>
<protein>
    <submittedName>
        <fullName evidence="3">Type IV fimbrial biogenesis protein PilY1</fullName>
    </submittedName>
</protein>
<evidence type="ECO:0000313" key="3">
    <source>
        <dbReference type="EMBL" id="AKV00341.1"/>
    </source>
</evidence>